<comment type="caution">
    <text evidence="1">The sequence shown here is derived from an EMBL/GenBank/DDBJ whole genome shotgun (WGS) entry which is preliminary data.</text>
</comment>
<proteinExistence type="predicted"/>
<sequence length="125" mass="14113">MLLYGREVGRDEEMIGELTAFNHGFVVLDTTVAGVTSEVFRPLSGLIKKLTNGDIFLHSIVLPNYVFFHIYTPGSREAKLFPGYPVLCYWQVGSGHGEVYGRFGIEAARWNGEDGLKAWFDRWLP</sequence>
<protein>
    <submittedName>
        <fullName evidence="1">Uncharacterized protein</fullName>
    </submittedName>
</protein>
<gene>
    <name evidence="1" type="ORF">CO172_00540</name>
</gene>
<evidence type="ECO:0000313" key="1">
    <source>
        <dbReference type="EMBL" id="PJA47671.1"/>
    </source>
</evidence>
<name>A0A2M7XIA2_9BACT</name>
<evidence type="ECO:0000313" key="2">
    <source>
        <dbReference type="Proteomes" id="UP000229749"/>
    </source>
</evidence>
<organism evidence="1 2">
    <name type="scientific">Candidatus Uhrbacteria bacterium CG_4_9_14_3_um_filter_36_7</name>
    <dbReference type="NCBI Taxonomy" id="1975033"/>
    <lineage>
        <taxon>Bacteria</taxon>
        <taxon>Candidatus Uhriibacteriota</taxon>
    </lineage>
</organism>
<dbReference type="EMBL" id="PFWS01000006">
    <property type="protein sequence ID" value="PJA47671.1"/>
    <property type="molecule type" value="Genomic_DNA"/>
</dbReference>
<dbReference type="AlphaFoldDB" id="A0A2M7XIA2"/>
<dbReference type="Proteomes" id="UP000229749">
    <property type="component" value="Unassembled WGS sequence"/>
</dbReference>
<accession>A0A2M7XIA2</accession>
<reference evidence="2" key="1">
    <citation type="submission" date="2017-09" db="EMBL/GenBank/DDBJ databases">
        <title>Depth-based differentiation of microbial function through sediment-hosted aquifers and enrichment of novel symbionts in the deep terrestrial subsurface.</title>
        <authorList>
            <person name="Probst A.J."/>
            <person name="Ladd B."/>
            <person name="Jarett J.K."/>
            <person name="Geller-Mcgrath D.E."/>
            <person name="Sieber C.M.K."/>
            <person name="Emerson J.B."/>
            <person name="Anantharaman K."/>
            <person name="Thomas B.C."/>
            <person name="Malmstrom R."/>
            <person name="Stieglmeier M."/>
            <person name="Klingl A."/>
            <person name="Woyke T."/>
            <person name="Ryan C.M."/>
            <person name="Banfield J.F."/>
        </authorList>
    </citation>
    <scope>NUCLEOTIDE SEQUENCE [LARGE SCALE GENOMIC DNA]</scope>
</reference>